<evidence type="ECO:0000313" key="3">
    <source>
        <dbReference type="Proteomes" id="UP001236507"/>
    </source>
</evidence>
<reference evidence="2 3" key="1">
    <citation type="submission" date="2023-05" db="EMBL/GenBank/DDBJ databases">
        <title>Novel species of genus Flectobacillus isolated from stream in China.</title>
        <authorList>
            <person name="Lu H."/>
        </authorList>
    </citation>
    <scope>NUCLEOTIDE SEQUENCE [LARGE SCALE GENOMIC DNA]</scope>
    <source>
        <strain evidence="2 3">KCTC 42575</strain>
    </source>
</reference>
<evidence type="ECO:0000256" key="1">
    <source>
        <dbReference type="SAM" id="SignalP"/>
    </source>
</evidence>
<feature type="signal peptide" evidence="1">
    <location>
        <begin position="1"/>
        <end position="20"/>
    </location>
</feature>
<organism evidence="2 3">
    <name type="scientific">Flectobacillus roseus</name>
    <dbReference type="NCBI Taxonomy" id="502259"/>
    <lineage>
        <taxon>Bacteria</taxon>
        <taxon>Pseudomonadati</taxon>
        <taxon>Bacteroidota</taxon>
        <taxon>Cytophagia</taxon>
        <taxon>Cytophagales</taxon>
        <taxon>Flectobacillaceae</taxon>
        <taxon>Flectobacillus</taxon>
    </lineage>
</organism>
<gene>
    <name evidence="2" type="ORF">QM524_16715</name>
</gene>
<dbReference type="Proteomes" id="UP001236507">
    <property type="component" value="Unassembled WGS sequence"/>
</dbReference>
<accession>A0ABT6YCD5</accession>
<protein>
    <submittedName>
        <fullName evidence="2">Uncharacterized protein</fullName>
    </submittedName>
</protein>
<name>A0ABT6YCD5_9BACT</name>
<keyword evidence="3" id="KW-1185">Reference proteome</keyword>
<dbReference type="EMBL" id="JASHIF010000014">
    <property type="protein sequence ID" value="MDI9860861.1"/>
    <property type="molecule type" value="Genomic_DNA"/>
</dbReference>
<comment type="caution">
    <text evidence="2">The sequence shown here is derived from an EMBL/GenBank/DDBJ whole genome shotgun (WGS) entry which is preliminary data.</text>
</comment>
<sequence>MKKISFIFGLFFALILQVQAQTADEIFDRYYNATGGTELWKGVNSYIIKQAFVANAPTDFTQETKVSVANQGILKTKTILKRDFIYGANPTEAYFRVPTGSLDKNVVYETKDLSDKDKAGLKREMTDGLLPFIDYAKKGYIATYVGLKADNGKPVHQIELSGKDVKYNLFFDATTYLLSKLKTNLASGEEITQEFTTYTKAPYGISYPSASTYYSSVEKRNTKVTTTVTFNDKIEASVFKK</sequence>
<feature type="chain" id="PRO_5045918526" evidence="1">
    <location>
        <begin position="21"/>
        <end position="241"/>
    </location>
</feature>
<dbReference type="RefSeq" id="WP_283345440.1">
    <property type="nucleotide sequence ID" value="NZ_JASHIF010000014.1"/>
</dbReference>
<proteinExistence type="predicted"/>
<evidence type="ECO:0000313" key="2">
    <source>
        <dbReference type="EMBL" id="MDI9860861.1"/>
    </source>
</evidence>
<keyword evidence="1" id="KW-0732">Signal</keyword>